<keyword evidence="12" id="KW-1185">Reference proteome</keyword>
<dbReference type="GO" id="GO:0004674">
    <property type="term" value="F:protein serine/threonine kinase activity"/>
    <property type="evidence" value="ECO:0007669"/>
    <property type="project" value="UniProtKB-KW"/>
</dbReference>
<dbReference type="Pfam" id="PF00069">
    <property type="entry name" value="Pkinase"/>
    <property type="match status" value="1"/>
</dbReference>
<dbReference type="Gene3D" id="1.10.510.10">
    <property type="entry name" value="Transferase(Phosphotransferase) domain 1"/>
    <property type="match status" value="1"/>
</dbReference>
<keyword evidence="5 11" id="KW-0418">Kinase</keyword>
<feature type="region of interest" description="Disordered" evidence="8">
    <location>
        <begin position="323"/>
        <end position="357"/>
    </location>
</feature>
<dbReference type="SMART" id="SM00220">
    <property type="entry name" value="S_TKc"/>
    <property type="match status" value="1"/>
</dbReference>
<keyword evidence="4 7" id="KW-0547">Nucleotide-binding</keyword>
<feature type="compositionally biased region" description="Polar residues" evidence="8">
    <location>
        <begin position="786"/>
        <end position="798"/>
    </location>
</feature>
<evidence type="ECO:0000256" key="9">
    <source>
        <dbReference type="SAM" id="Phobius"/>
    </source>
</evidence>
<dbReference type="InterPro" id="IPR008271">
    <property type="entry name" value="Ser/Thr_kinase_AS"/>
</dbReference>
<dbReference type="Gene3D" id="3.30.200.20">
    <property type="entry name" value="Phosphorylase Kinase, domain 1"/>
    <property type="match status" value="1"/>
</dbReference>
<keyword evidence="6 7" id="KW-0067">ATP-binding</keyword>
<dbReference type="RefSeq" id="WP_051162187.1">
    <property type="nucleotide sequence ID" value="NZ_JACHIT010000001.1"/>
</dbReference>
<gene>
    <name evidence="11" type="ORF">BJY24_000608</name>
</gene>
<dbReference type="GO" id="GO:0005524">
    <property type="term" value="F:ATP binding"/>
    <property type="evidence" value="ECO:0007669"/>
    <property type="project" value="UniProtKB-UniRule"/>
</dbReference>
<evidence type="ECO:0000256" key="2">
    <source>
        <dbReference type="ARBA" id="ARBA00022527"/>
    </source>
</evidence>
<organism evidence="11 12">
    <name type="scientific">Nocardia transvalensis</name>
    <dbReference type="NCBI Taxonomy" id="37333"/>
    <lineage>
        <taxon>Bacteria</taxon>
        <taxon>Bacillati</taxon>
        <taxon>Actinomycetota</taxon>
        <taxon>Actinomycetes</taxon>
        <taxon>Mycobacteriales</taxon>
        <taxon>Nocardiaceae</taxon>
        <taxon>Nocardia</taxon>
    </lineage>
</organism>
<keyword evidence="9" id="KW-0812">Transmembrane</keyword>
<dbReference type="Proteomes" id="UP000540412">
    <property type="component" value="Unassembled WGS sequence"/>
</dbReference>
<evidence type="ECO:0000256" key="5">
    <source>
        <dbReference type="ARBA" id="ARBA00022777"/>
    </source>
</evidence>
<keyword evidence="9" id="KW-0472">Membrane</keyword>
<evidence type="ECO:0000256" key="1">
    <source>
        <dbReference type="ARBA" id="ARBA00012513"/>
    </source>
</evidence>
<name>A0A7W9P922_9NOCA</name>
<evidence type="ECO:0000259" key="10">
    <source>
        <dbReference type="PROSITE" id="PS50011"/>
    </source>
</evidence>
<protein>
    <recommendedName>
        <fullName evidence="1">non-specific serine/threonine protein kinase</fullName>
        <ecNumber evidence="1">2.7.11.1</ecNumber>
    </recommendedName>
</protein>
<feature type="region of interest" description="Disordered" evidence="8">
    <location>
        <begin position="981"/>
        <end position="1025"/>
    </location>
</feature>
<proteinExistence type="predicted"/>
<dbReference type="PANTHER" id="PTHR43289:SF6">
    <property type="entry name" value="SERINE_THREONINE-PROTEIN KINASE NEKL-3"/>
    <property type="match status" value="1"/>
</dbReference>
<dbReference type="InterPro" id="IPR017441">
    <property type="entry name" value="Protein_kinase_ATP_BS"/>
</dbReference>
<dbReference type="AlphaFoldDB" id="A0A7W9P922"/>
<sequence length="1107" mass="115365">MDAPRSRVGARFGPYELRSLLGRGGMGEVYEAYDTNKERVVALKLLSEELADDPGYRDRFRRESEAAAGLSQPHVIPIHGWGEVDGVLYLDMRLVHGDNLRTLLRRHSPLDPDRSVDLIEQIAAALDAAHTAGLVHRDVKPANILVTPADFAYLADFGIARSESDASVTLIGVGAGNYTYMAPERFDVGPVTARADIYSLACVLHECLTGTTPFPVDGVSALIRAHLSDPPPRPSLQRSDVPPALDAVIAHAMAKAPGDRYATAGEFAGAARAALGLSVGYGYSPAESGTIEAADYTDYGDADMFEEAEPIRFTEDTGQFALDPAAEDDSDRTPVEAEVSPPKTPPRFLVGSSPAAAGSGAQAAATSAALGAAAAGSKTSDTDFGPQTSAAASRQRTPEATGGPHAPGADPDAQVPGTTVRAQSPTAASAPATPASGFGAQTSKFEPQAPSDSTPIMAFDPNRTAAETMRGRLLGSSDAPRPESGASRAPAEPTTVMRVGAGAPPAESGPGGTGPESAGPGSDPNSFQPFGPEGPTIPARFPPRGPASEPTGGDDTPPTGQPVSATRPGAEAPTGPVPSPEDPAAARGGRTENAAPKPAREYTTTGSLRIIPPADPDEERDTTGHLPVIRPSDPTVVRPDEFRFDPPAEAHRSHEPHTELLAPGLVNDPEQTRSDYAGREGAYGYPVSNEPADAGYEKPTGYGKSGGYATSDRHGEPSGYGESDHYAESRGHRESDPHAEPRAYSASSEYEEPRAYGEPDSSAETHAYSASSEYEEPRAYGEPDSSAETHAYSASSEYEQSRGYGEPDGAAETHAYSRSDGYQAGYRGADRYGESREYGDDSAAETRAYSASDGYEESDGYGRPRAYDDVRGYNKPNGYDQPGGYDEPTGYDEPGGYDQPRGYGEYEDSDEYGRARGYDADSDEYGYAFGAPAEYDAEPTDYEERSRKRSIVWPIVLGVLVVAVAAVAITLGLHVLSKPVGTSPTVASGPPTNGAPATSGPPARSSASSTAPTTTPTGIPAGATECQGATASQGKYGKAATGTSVTSCAFAEAVREAYAQEAESGSSTPSSVVAVSPVTGRSYTMNCSASGRIVTCTGGENAVVYVY</sequence>
<dbReference type="PROSITE" id="PS00107">
    <property type="entry name" value="PROTEIN_KINASE_ATP"/>
    <property type="match status" value="1"/>
</dbReference>
<evidence type="ECO:0000256" key="7">
    <source>
        <dbReference type="PROSITE-ProRule" id="PRU10141"/>
    </source>
</evidence>
<feature type="compositionally biased region" description="Basic and acidic residues" evidence="8">
    <location>
        <begin position="860"/>
        <end position="872"/>
    </location>
</feature>
<feature type="compositionally biased region" description="Polar residues" evidence="8">
    <location>
        <begin position="762"/>
        <end position="772"/>
    </location>
</feature>
<dbReference type="EC" id="2.7.11.1" evidence="1"/>
<evidence type="ECO:0000256" key="8">
    <source>
        <dbReference type="SAM" id="MobiDB-lite"/>
    </source>
</evidence>
<feature type="compositionally biased region" description="Low complexity" evidence="8">
    <location>
        <begin position="994"/>
        <end position="1024"/>
    </location>
</feature>
<evidence type="ECO:0000313" key="11">
    <source>
        <dbReference type="EMBL" id="MBB5911741.1"/>
    </source>
</evidence>
<dbReference type="SUPFAM" id="SSF56112">
    <property type="entry name" value="Protein kinase-like (PK-like)"/>
    <property type="match status" value="1"/>
</dbReference>
<feature type="domain" description="Protein kinase" evidence="10">
    <location>
        <begin position="15"/>
        <end position="275"/>
    </location>
</feature>
<keyword evidence="3 11" id="KW-0808">Transferase</keyword>
<feature type="binding site" evidence="7">
    <location>
        <position position="44"/>
    </location>
    <ligand>
        <name>ATP</name>
        <dbReference type="ChEBI" id="CHEBI:30616"/>
    </ligand>
</feature>
<dbReference type="InterPro" id="IPR000719">
    <property type="entry name" value="Prot_kinase_dom"/>
</dbReference>
<feature type="compositionally biased region" description="Basic and acidic residues" evidence="8">
    <location>
        <begin position="711"/>
        <end position="741"/>
    </location>
</feature>
<evidence type="ECO:0000256" key="4">
    <source>
        <dbReference type="ARBA" id="ARBA00022741"/>
    </source>
</evidence>
<feature type="compositionally biased region" description="Basic and acidic residues" evidence="8">
    <location>
        <begin position="638"/>
        <end position="658"/>
    </location>
</feature>
<evidence type="ECO:0000313" key="12">
    <source>
        <dbReference type="Proteomes" id="UP000540412"/>
    </source>
</evidence>
<dbReference type="FunFam" id="1.10.510.10:FF:000021">
    <property type="entry name" value="Serine/threonine protein kinase"/>
    <property type="match status" value="1"/>
</dbReference>
<dbReference type="EMBL" id="JACHIT010000001">
    <property type="protein sequence ID" value="MBB5911741.1"/>
    <property type="molecule type" value="Genomic_DNA"/>
</dbReference>
<feature type="transmembrane region" description="Helical" evidence="9">
    <location>
        <begin position="951"/>
        <end position="973"/>
    </location>
</feature>
<feature type="compositionally biased region" description="Polar residues" evidence="8">
    <location>
        <begin position="439"/>
        <end position="454"/>
    </location>
</feature>
<dbReference type="CDD" id="cd14014">
    <property type="entry name" value="STKc_PknB_like"/>
    <property type="match status" value="1"/>
</dbReference>
<evidence type="ECO:0000256" key="3">
    <source>
        <dbReference type="ARBA" id="ARBA00022679"/>
    </source>
</evidence>
<dbReference type="PROSITE" id="PS50011">
    <property type="entry name" value="PROTEIN_KINASE_DOM"/>
    <property type="match status" value="1"/>
</dbReference>
<feature type="compositionally biased region" description="Polar residues" evidence="8">
    <location>
        <begin position="385"/>
        <end position="395"/>
    </location>
</feature>
<reference evidence="11 12" key="1">
    <citation type="submission" date="2020-08" db="EMBL/GenBank/DDBJ databases">
        <title>Sequencing the genomes of 1000 actinobacteria strains.</title>
        <authorList>
            <person name="Klenk H.-P."/>
        </authorList>
    </citation>
    <scope>NUCLEOTIDE SEQUENCE [LARGE SCALE GENOMIC DNA]</scope>
    <source>
        <strain evidence="11 12">DSM 43582</strain>
    </source>
</reference>
<feature type="region of interest" description="Disordered" evidence="8">
    <location>
        <begin position="376"/>
        <end position="919"/>
    </location>
</feature>
<keyword evidence="9" id="KW-1133">Transmembrane helix</keyword>
<accession>A0A7W9P922</accession>
<comment type="caution">
    <text evidence="11">The sequence shown here is derived from an EMBL/GenBank/DDBJ whole genome shotgun (WGS) entry which is preliminary data.</text>
</comment>
<dbReference type="PANTHER" id="PTHR43289">
    <property type="entry name" value="MITOGEN-ACTIVATED PROTEIN KINASE KINASE KINASE 20-RELATED"/>
    <property type="match status" value="1"/>
</dbReference>
<evidence type="ECO:0000256" key="6">
    <source>
        <dbReference type="ARBA" id="ARBA00022840"/>
    </source>
</evidence>
<feature type="compositionally biased region" description="Basic and acidic residues" evidence="8">
    <location>
        <begin position="828"/>
        <end position="839"/>
    </location>
</feature>
<feature type="compositionally biased region" description="Low complexity" evidence="8">
    <location>
        <begin position="424"/>
        <end position="436"/>
    </location>
</feature>
<dbReference type="PROSITE" id="PS00108">
    <property type="entry name" value="PROTEIN_KINASE_ST"/>
    <property type="match status" value="1"/>
</dbReference>
<dbReference type="InterPro" id="IPR011009">
    <property type="entry name" value="Kinase-like_dom_sf"/>
</dbReference>
<keyword evidence="2" id="KW-0723">Serine/threonine-protein kinase</keyword>